<gene>
    <name evidence="3" type="ORF">GCM10022289_06750</name>
</gene>
<evidence type="ECO:0000256" key="1">
    <source>
        <dbReference type="SAM" id="Phobius"/>
    </source>
</evidence>
<protein>
    <recommendedName>
        <fullName evidence="2">DUF4395 domain-containing protein</fullName>
    </recommendedName>
</protein>
<evidence type="ECO:0000259" key="2">
    <source>
        <dbReference type="Pfam" id="PF14340"/>
    </source>
</evidence>
<keyword evidence="1" id="KW-0472">Membrane</keyword>
<dbReference type="Proteomes" id="UP001501772">
    <property type="component" value="Unassembled WGS sequence"/>
</dbReference>
<dbReference type="RefSeq" id="WP_344849450.1">
    <property type="nucleotide sequence ID" value="NZ_BAABBY010000001.1"/>
</dbReference>
<keyword evidence="4" id="KW-1185">Reference proteome</keyword>
<feature type="transmembrane region" description="Helical" evidence="1">
    <location>
        <begin position="85"/>
        <end position="105"/>
    </location>
</feature>
<feature type="domain" description="DUF4395" evidence="2">
    <location>
        <begin position="12"/>
        <end position="139"/>
    </location>
</feature>
<organism evidence="3 4">
    <name type="scientific">Pedobacter jeongneungensis</name>
    <dbReference type="NCBI Taxonomy" id="947309"/>
    <lineage>
        <taxon>Bacteria</taxon>
        <taxon>Pseudomonadati</taxon>
        <taxon>Bacteroidota</taxon>
        <taxon>Sphingobacteriia</taxon>
        <taxon>Sphingobacteriales</taxon>
        <taxon>Sphingobacteriaceae</taxon>
        <taxon>Pedobacter</taxon>
    </lineage>
</organism>
<keyword evidence="1" id="KW-0812">Transmembrane</keyword>
<accession>A0ABP8B525</accession>
<evidence type="ECO:0000313" key="3">
    <source>
        <dbReference type="EMBL" id="GAA4198267.1"/>
    </source>
</evidence>
<sequence>MELSCPVSAERINENVVRIIAFMVAVIAITCIIFSNYWAIVFLIFDFALRAFTTGKFSVLKFIAIKISDGFSISPKMKDLAPKKFAATLGFVFCLLITATFLLSFYTLALILTAIMTVFAFLESLFAICVGCYIYSFLQVFVKKNEA</sequence>
<dbReference type="EMBL" id="BAABBY010000001">
    <property type="protein sequence ID" value="GAA4198267.1"/>
    <property type="molecule type" value="Genomic_DNA"/>
</dbReference>
<feature type="transmembrane region" description="Helical" evidence="1">
    <location>
        <begin position="111"/>
        <end position="135"/>
    </location>
</feature>
<keyword evidence="1" id="KW-1133">Transmembrane helix</keyword>
<name>A0ABP8B525_9SPHI</name>
<reference evidence="4" key="1">
    <citation type="journal article" date="2019" name="Int. J. Syst. Evol. Microbiol.">
        <title>The Global Catalogue of Microorganisms (GCM) 10K type strain sequencing project: providing services to taxonomists for standard genome sequencing and annotation.</title>
        <authorList>
            <consortium name="The Broad Institute Genomics Platform"/>
            <consortium name="The Broad Institute Genome Sequencing Center for Infectious Disease"/>
            <person name="Wu L."/>
            <person name="Ma J."/>
        </authorList>
    </citation>
    <scope>NUCLEOTIDE SEQUENCE [LARGE SCALE GENOMIC DNA]</scope>
    <source>
        <strain evidence="4">JCM 17626</strain>
    </source>
</reference>
<dbReference type="InterPro" id="IPR025508">
    <property type="entry name" value="DUF4395"/>
</dbReference>
<proteinExistence type="predicted"/>
<evidence type="ECO:0000313" key="4">
    <source>
        <dbReference type="Proteomes" id="UP001501772"/>
    </source>
</evidence>
<dbReference type="Pfam" id="PF14340">
    <property type="entry name" value="DUF4395"/>
    <property type="match status" value="1"/>
</dbReference>
<comment type="caution">
    <text evidence="3">The sequence shown here is derived from an EMBL/GenBank/DDBJ whole genome shotgun (WGS) entry which is preliminary data.</text>
</comment>
<feature type="transmembrane region" description="Helical" evidence="1">
    <location>
        <begin position="20"/>
        <end position="45"/>
    </location>
</feature>